<sequence length="94" mass="10773">MPFPRRIRRPGQDEQFGKFLKVIKKLYVNIPLLNTMQVPTYAKYITDILNWKHPITTFERGGGREPKASVLWADKMAMVAAAAATKECVPWLVI</sequence>
<dbReference type="Proteomes" id="UP000479710">
    <property type="component" value="Unassembled WGS sequence"/>
</dbReference>
<evidence type="ECO:0000313" key="2">
    <source>
        <dbReference type="Proteomes" id="UP000479710"/>
    </source>
</evidence>
<keyword evidence="2" id="KW-1185">Reference proteome</keyword>
<accession>A0A6G1EYE9</accession>
<protein>
    <submittedName>
        <fullName evidence="1">Uncharacterized protein</fullName>
    </submittedName>
</protein>
<organism evidence="1 2">
    <name type="scientific">Oryza meyeriana var. granulata</name>
    <dbReference type="NCBI Taxonomy" id="110450"/>
    <lineage>
        <taxon>Eukaryota</taxon>
        <taxon>Viridiplantae</taxon>
        <taxon>Streptophyta</taxon>
        <taxon>Embryophyta</taxon>
        <taxon>Tracheophyta</taxon>
        <taxon>Spermatophyta</taxon>
        <taxon>Magnoliopsida</taxon>
        <taxon>Liliopsida</taxon>
        <taxon>Poales</taxon>
        <taxon>Poaceae</taxon>
        <taxon>BOP clade</taxon>
        <taxon>Oryzoideae</taxon>
        <taxon>Oryzeae</taxon>
        <taxon>Oryzinae</taxon>
        <taxon>Oryza</taxon>
        <taxon>Oryza meyeriana</taxon>
    </lineage>
</organism>
<proteinExistence type="predicted"/>
<dbReference type="EMBL" id="SPHZ02000002">
    <property type="protein sequence ID" value="KAF0929654.1"/>
    <property type="molecule type" value="Genomic_DNA"/>
</dbReference>
<dbReference type="OrthoDB" id="696150at2759"/>
<gene>
    <name evidence="1" type="ORF">E2562_023008</name>
</gene>
<comment type="caution">
    <text evidence="1">The sequence shown here is derived from an EMBL/GenBank/DDBJ whole genome shotgun (WGS) entry which is preliminary data.</text>
</comment>
<evidence type="ECO:0000313" key="1">
    <source>
        <dbReference type="EMBL" id="KAF0929654.1"/>
    </source>
</evidence>
<reference evidence="1 2" key="1">
    <citation type="submission" date="2019-11" db="EMBL/GenBank/DDBJ databases">
        <title>Whole genome sequence of Oryza granulata.</title>
        <authorList>
            <person name="Li W."/>
        </authorList>
    </citation>
    <scope>NUCLEOTIDE SEQUENCE [LARGE SCALE GENOMIC DNA]</scope>
    <source>
        <strain evidence="2">cv. Menghai</strain>
        <tissue evidence="1">Leaf</tissue>
    </source>
</reference>
<dbReference type="AlphaFoldDB" id="A0A6G1EYE9"/>
<name>A0A6G1EYE9_9ORYZ</name>